<evidence type="ECO:0000256" key="2">
    <source>
        <dbReference type="ARBA" id="ARBA00007242"/>
    </source>
</evidence>
<dbReference type="InterPro" id="IPR001828">
    <property type="entry name" value="ANF_lig-bd_rcpt"/>
</dbReference>
<keyword evidence="5" id="KW-0732">Signal</keyword>
<dbReference type="OrthoDB" id="5984008at2759"/>
<feature type="transmembrane region" description="Helical" evidence="12">
    <location>
        <begin position="569"/>
        <end position="594"/>
    </location>
</feature>
<dbReference type="KEGG" id="tsr:106537661"/>
<dbReference type="InterPro" id="IPR017978">
    <property type="entry name" value="GPCR_3_C"/>
</dbReference>
<dbReference type="InterPro" id="IPR038550">
    <property type="entry name" value="GPCR_3_9-Cys_sf"/>
</dbReference>
<evidence type="ECO:0000256" key="11">
    <source>
        <dbReference type="ARBA" id="ARBA00023224"/>
    </source>
</evidence>
<evidence type="ECO:0000313" key="14">
    <source>
        <dbReference type="Proteomes" id="UP000504617"/>
    </source>
</evidence>
<reference evidence="15" key="1">
    <citation type="submission" date="2025-08" db="UniProtKB">
        <authorList>
            <consortium name="RefSeq"/>
        </authorList>
    </citation>
    <scope>IDENTIFICATION</scope>
    <source>
        <tissue evidence="15">Skeletal muscle</tissue>
    </source>
</reference>
<keyword evidence="7" id="KW-0297">G-protein coupled receptor</keyword>
<dbReference type="PRINTS" id="PR00248">
    <property type="entry name" value="GPCRMGR"/>
</dbReference>
<dbReference type="Proteomes" id="UP000504617">
    <property type="component" value="Unplaced"/>
</dbReference>
<keyword evidence="14" id="KW-1185">Reference proteome</keyword>
<evidence type="ECO:0000256" key="5">
    <source>
        <dbReference type="ARBA" id="ARBA00022729"/>
    </source>
</evidence>
<dbReference type="InterPro" id="IPR000337">
    <property type="entry name" value="GPCR_3"/>
</dbReference>
<evidence type="ECO:0000259" key="13">
    <source>
        <dbReference type="PROSITE" id="PS50259"/>
    </source>
</evidence>
<feature type="transmembrane region" description="Helical" evidence="12">
    <location>
        <begin position="684"/>
        <end position="702"/>
    </location>
</feature>
<feature type="transmembrane region" description="Helical" evidence="12">
    <location>
        <begin position="606"/>
        <end position="627"/>
    </location>
</feature>
<evidence type="ECO:0000256" key="1">
    <source>
        <dbReference type="ARBA" id="ARBA00004651"/>
    </source>
</evidence>
<keyword evidence="3" id="KW-1003">Cell membrane</keyword>
<proteinExistence type="inferred from homology"/>
<evidence type="ECO:0000313" key="15">
    <source>
        <dbReference type="RefSeq" id="XP_013907327.1"/>
    </source>
</evidence>
<evidence type="ECO:0000256" key="9">
    <source>
        <dbReference type="ARBA" id="ARBA00023170"/>
    </source>
</evidence>
<feature type="transmembrane region" description="Helical" evidence="12">
    <location>
        <begin position="639"/>
        <end position="663"/>
    </location>
</feature>
<dbReference type="SUPFAM" id="SSF53822">
    <property type="entry name" value="Periplasmic binding protein-like I"/>
    <property type="match status" value="1"/>
</dbReference>
<sequence length="834" mass="94575">MGDYIFGGIFSLHSAFYGQGTFEKPPLFFNLITKRIHPKNYQHVLAAVFAVHEINKDPMLLSNITLGFRIVDNYYMGIMTYLYTLQLLTTQERGIYNYICDAQLLAIVGGLDSENSIQISNIVGVYKIPQISYGSFDAVLSDKIRFPFFYRMIPNESLQFKGIIQLLLHFSWKWIGIMAPDNNGGEKFLRFLTIMLSKHDICVSFTQTLATKTASETEIKTEFDKIETIYSQTSANVVVASGDSRDLLMFTIWMDCNAYYKEIPFVTKVLIMTAQWDFTAVNSKGLWFLKPFHGALSFTIHTNNVPGFQDFLDTLDCLYPKGDIFIQEFCLSAFKQGYYNDDMNSVKYEINGRGKGKMKSLPGAVFERVLSGQSYSTYNSVHILAQAFNAIYSYGSKYRHLKKWGESSFLNMQQWQLHRVLKAIGFNNSAGDKIYFNEDQESTDGYDIVNCIIFPNESFSQVKVGRVEQQSLKNLVFTFKDNAVVWNNWFNQTTPHSFCTDNCQTGYYRQLRQGKPVCCYDCIPCPEDMISNTTDAQYCSQCPDDEHSSQGQDECIPKSIDFLSYTETLGILLASSSIILSFITVLILIIFIKLRKTPLVKANNRDITYALLFLLLLCFLSSLLFIGKPRRVTCLLQQIMFGLIFTAAVSSVLAKTITVILVFKAIQPGSKMRTWLKKSVANSIMLLCFLGQFVICVAWLSISPPFPDLDLTSQRTKVIVKCNEGSVAMFYCVLSYMGFLAFISFIVASFARNLPDSFNEAKFITFSLLVFCSVWVSFVPTYLSTKGKYMVAVEIFCILASGAGLLGCIFFPKCYIIIVKPGLNCKDHLIRKVL</sequence>
<dbReference type="PANTHER" id="PTHR24061">
    <property type="entry name" value="CALCIUM-SENSING RECEPTOR-RELATED"/>
    <property type="match status" value="1"/>
</dbReference>
<dbReference type="Pfam" id="PF01094">
    <property type="entry name" value="ANF_receptor"/>
    <property type="match status" value="1"/>
</dbReference>
<dbReference type="Pfam" id="PF07562">
    <property type="entry name" value="NCD3G"/>
    <property type="match status" value="1"/>
</dbReference>
<dbReference type="InterPro" id="IPR017979">
    <property type="entry name" value="GPCR_3_CS"/>
</dbReference>
<dbReference type="InterPro" id="IPR028082">
    <property type="entry name" value="Peripla_BP_I"/>
</dbReference>
<keyword evidence="4 12" id="KW-0812">Transmembrane</keyword>
<comment type="subcellular location">
    <subcellularLocation>
        <location evidence="1">Cell membrane</location>
        <topology evidence="1">Multi-pass membrane protein</topology>
    </subcellularLocation>
</comment>
<dbReference type="Gene3D" id="3.40.50.2300">
    <property type="match status" value="2"/>
</dbReference>
<keyword evidence="9" id="KW-0675">Receptor</keyword>
<dbReference type="Gene3D" id="2.10.50.30">
    <property type="entry name" value="GPCR, family 3, nine cysteines domain"/>
    <property type="match status" value="1"/>
</dbReference>
<dbReference type="InterPro" id="IPR011500">
    <property type="entry name" value="GPCR_3_9-Cys_dom"/>
</dbReference>
<dbReference type="GO" id="GO:0005886">
    <property type="term" value="C:plasma membrane"/>
    <property type="evidence" value="ECO:0007669"/>
    <property type="project" value="UniProtKB-SubCell"/>
</dbReference>
<dbReference type="PROSITE" id="PS00981">
    <property type="entry name" value="G_PROTEIN_RECEP_F3_3"/>
    <property type="match status" value="1"/>
</dbReference>
<organism evidence="14 15">
    <name type="scientific">Thamnophis sirtalis</name>
    <dbReference type="NCBI Taxonomy" id="35019"/>
    <lineage>
        <taxon>Eukaryota</taxon>
        <taxon>Metazoa</taxon>
        <taxon>Chordata</taxon>
        <taxon>Craniata</taxon>
        <taxon>Vertebrata</taxon>
        <taxon>Euteleostomi</taxon>
        <taxon>Lepidosauria</taxon>
        <taxon>Squamata</taxon>
        <taxon>Bifurcata</taxon>
        <taxon>Unidentata</taxon>
        <taxon>Episquamata</taxon>
        <taxon>Toxicofera</taxon>
        <taxon>Serpentes</taxon>
        <taxon>Colubroidea</taxon>
        <taxon>Colubridae</taxon>
        <taxon>Natricinae</taxon>
        <taxon>Thamnophis</taxon>
    </lineage>
</organism>
<keyword evidence="11" id="KW-0807">Transducer</keyword>
<dbReference type="FunFam" id="3.40.50.2300:FF:000024">
    <property type="entry name" value="Vomeronasal 2, receptor 73"/>
    <property type="match status" value="1"/>
</dbReference>
<dbReference type="SUPFAM" id="SSF57184">
    <property type="entry name" value="Growth factor receptor domain"/>
    <property type="match status" value="1"/>
</dbReference>
<evidence type="ECO:0000256" key="10">
    <source>
        <dbReference type="ARBA" id="ARBA00023180"/>
    </source>
</evidence>
<evidence type="ECO:0000256" key="8">
    <source>
        <dbReference type="ARBA" id="ARBA00023136"/>
    </source>
</evidence>
<protein>
    <submittedName>
        <fullName evidence="15">Vomeronasal type-2 receptor 26-like</fullName>
    </submittedName>
</protein>
<dbReference type="InterPro" id="IPR000068">
    <property type="entry name" value="GPCR_3_Ca_sens_rcpt-rel"/>
</dbReference>
<dbReference type="GeneID" id="106537661"/>
<dbReference type="PROSITE" id="PS50259">
    <property type="entry name" value="G_PROTEIN_RECEP_F3_4"/>
    <property type="match status" value="1"/>
</dbReference>
<dbReference type="GO" id="GO:0004930">
    <property type="term" value="F:G protein-coupled receptor activity"/>
    <property type="evidence" value="ECO:0007669"/>
    <property type="project" value="UniProtKB-KW"/>
</dbReference>
<dbReference type="PANTHER" id="PTHR24061:SF599">
    <property type="entry name" value="G-PROTEIN COUPLED RECEPTORS FAMILY 3 PROFILE DOMAIN-CONTAINING PROTEIN"/>
    <property type="match status" value="1"/>
</dbReference>
<keyword evidence="10" id="KW-0325">Glycoprotein</keyword>
<evidence type="ECO:0000256" key="3">
    <source>
        <dbReference type="ARBA" id="ARBA00022475"/>
    </source>
</evidence>
<evidence type="ECO:0000256" key="12">
    <source>
        <dbReference type="SAM" id="Phobius"/>
    </source>
</evidence>
<accession>A0A6I9X0L8</accession>
<gene>
    <name evidence="15" type="primary">LOC106537661</name>
</gene>
<evidence type="ECO:0000256" key="6">
    <source>
        <dbReference type="ARBA" id="ARBA00022989"/>
    </source>
</evidence>
<dbReference type="FunFam" id="2.10.50.30:FF:000002">
    <property type="entry name" value="Vomeronasal 2 receptor, h1"/>
    <property type="match status" value="1"/>
</dbReference>
<dbReference type="InterPro" id="IPR004073">
    <property type="entry name" value="GPCR_3_vmron_rcpt_2"/>
</dbReference>
<evidence type="ECO:0000256" key="4">
    <source>
        <dbReference type="ARBA" id="ARBA00022692"/>
    </source>
</evidence>
<dbReference type="Pfam" id="PF00003">
    <property type="entry name" value="7tm_3"/>
    <property type="match status" value="1"/>
</dbReference>
<keyword evidence="8 12" id="KW-0472">Membrane</keyword>
<evidence type="ECO:0000256" key="7">
    <source>
        <dbReference type="ARBA" id="ARBA00023040"/>
    </source>
</evidence>
<dbReference type="PRINTS" id="PR01535">
    <property type="entry name" value="VOMERONASL2R"/>
</dbReference>
<dbReference type="RefSeq" id="XP_013907327.1">
    <property type="nucleotide sequence ID" value="XM_014051852.1"/>
</dbReference>
<dbReference type="InterPro" id="IPR009030">
    <property type="entry name" value="Growth_fac_rcpt_cys_sf"/>
</dbReference>
<comment type="similarity">
    <text evidence="2">Belongs to the G-protein coupled receptor 3 family.</text>
</comment>
<dbReference type="AlphaFoldDB" id="A0A6I9X0L8"/>
<feature type="transmembrane region" description="Helical" evidence="12">
    <location>
        <begin position="763"/>
        <end position="783"/>
    </location>
</feature>
<feature type="transmembrane region" description="Helical" evidence="12">
    <location>
        <begin position="728"/>
        <end position="751"/>
    </location>
</feature>
<feature type="domain" description="G-protein coupled receptors family 3 profile" evidence="13">
    <location>
        <begin position="569"/>
        <end position="824"/>
    </location>
</feature>
<name>A0A6I9X0L8_9SAUR</name>
<feature type="transmembrane region" description="Helical" evidence="12">
    <location>
        <begin position="789"/>
        <end position="811"/>
    </location>
</feature>
<keyword evidence="6 12" id="KW-1133">Transmembrane helix</keyword>